<evidence type="ECO:0000313" key="2">
    <source>
        <dbReference type="Proteomes" id="UP001163321"/>
    </source>
</evidence>
<name>A0ACC0VNS4_9STRA</name>
<gene>
    <name evidence="1" type="ORF">PsorP6_016307</name>
</gene>
<sequence>MLRTFFPRSLALPSSVTARAFVSASTTYDVVVLGGGPGGYVAAIQAAPLGARHGVDRVAWERRRHVSQRRLHYPVQRAASLDAHLLHTAQQDFKRYGMDAPDVTVKFRQMMKAKEESGADIDGGDGKSLYEEQVEALVNKVSVALNGNETVRAKNSIIATGSDVTPFPPVPVDNEARKIVDSIRCALVDVRARASQLILGSVDKRLGSKVTVVESRDAACPGMDNETVQECTNLLTKQGLKVSIWNQSHGVQSHQGDLVTLTTEPLKGGGGAASTITCDTVLVATGQRAFPAGLGLEQMGIQTNKRGRIQVDEAFWTQGPGIFAMGDVIQGAMLAHKAEEEAHDR</sequence>
<accession>A0ACC0VNS4</accession>
<proteinExistence type="predicted"/>
<comment type="caution">
    <text evidence="1">The sequence shown here is derived from an EMBL/GenBank/DDBJ whole genome shotgun (WGS) entry which is preliminary data.</text>
</comment>
<reference evidence="1 2" key="1">
    <citation type="journal article" date="2022" name="bioRxiv">
        <title>The genome of the oomycete Peronosclerospora sorghi, a cosmopolitan pathogen of maize and sorghum, is inflated with dispersed pseudogenes.</title>
        <authorList>
            <person name="Fletcher K."/>
            <person name="Martin F."/>
            <person name="Isakeit T."/>
            <person name="Cavanaugh K."/>
            <person name="Magill C."/>
            <person name="Michelmore R."/>
        </authorList>
    </citation>
    <scope>NUCLEOTIDE SEQUENCE [LARGE SCALE GENOMIC DNA]</scope>
    <source>
        <strain evidence="1">P6</strain>
    </source>
</reference>
<keyword evidence="2" id="KW-1185">Reference proteome</keyword>
<organism evidence="1 2">
    <name type="scientific">Peronosclerospora sorghi</name>
    <dbReference type="NCBI Taxonomy" id="230839"/>
    <lineage>
        <taxon>Eukaryota</taxon>
        <taxon>Sar</taxon>
        <taxon>Stramenopiles</taxon>
        <taxon>Oomycota</taxon>
        <taxon>Peronosporomycetes</taxon>
        <taxon>Peronosporales</taxon>
        <taxon>Peronosporaceae</taxon>
        <taxon>Peronosclerospora</taxon>
    </lineage>
</organism>
<evidence type="ECO:0000313" key="1">
    <source>
        <dbReference type="EMBL" id="KAI9907982.1"/>
    </source>
</evidence>
<protein>
    <submittedName>
        <fullName evidence="1">Uncharacterized protein</fullName>
    </submittedName>
</protein>
<dbReference type="Proteomes" id="UP001163321">
    <property type="component" value="Chromosome 8"/>
</dbReference>
<dbReference type="EMBL" id="CM047587">
    <property type="protein sequence ID" value="KAI9907982.1"/>
    <property type="molecule type" value="Genomic_DNA"/>
</dbReference>